<dbReference type="AlphaFoldDB" id="A0A1E3PN89"/>
<feature type="compositionally biased region" description="Low complexity" evidence="1">
    <location>
        <begin position="481"/>
        <end position="495"/>
    </location>
</feature>
<proteinExistence type="predicted"/>
<feature type="region of interest" description="Disordered" evidence="1">
    <location>
        <begin position="533"/>
        <end position="564"/>
    </location>
</feature>
<dbReference type="EMBL" id="KV454408">
    <property type="protein sequence ID" value="ODQ66760.1"/>
    <property type="molecule type" value="Genomic_DNA"/>
</dbReference>
<feature type="region of interest" description="Disordered" evidence="1">
    <location>
        <begin position="481"/>
        <end position="501"/>
    </location>
</feature>
<gene>
    <name evidence="3" type="ORF">NADFUDRAFT_41383</name>
</gene>
<dbReference type="Proteomes" id="UP000095009">
    <property type="component" value="Unassembled WGS sequence"/>
</dbReference>
<keyword evidence="2" id="KW-0472">Membrane</keyword>
<feature type="compositionally biased region" description="Basic and acidic residues" evidence="1">
    <location>
        <begin position="391"/>
        <end position="406"/>
    </location>
</feature>
<protein>
    <submittedName>
        <fullName evidence="3">Uncharacterized protein</fullName>
    </submittedName>
</protein>
<keyword evidence="2" id="KW-1133">Transmembrane helix</keyword>
<evidence type="ECO:0000313" key="3">
    <source>
        <dbReference type="EMBL" id="ODQ66760.1"/>
    </source>
</evidence>
<reference evidence="3 4" key="1">
    <citation type="journal article" date="2016" name="Proc. Natl. Acad. Sci. U.S.A.">
        <title>Comparative genomics of biotechnologically important yeasts.</title>
        <authorList>
            <person name="Riley R."/>
            <person name="Haridas S."/>
            <person name="Wolfe K.H."/>
            <person name="Lopes M.R."/>
            <person name="Hittinger C.T."/>
            <person name="Goeker M."/>
            <person name="Salamov A.A."/>
            <person name="Wisecaver J.H."/>
            <person name="Long T.M."/>
            <person name="Calvey C.H."/>
            <person name="Aerts A.L."/>
            <person name="Barry K.W."/>
            <person name="Choi C."/>
            <person name="Clum A."/>
            <person name="Coughlan A.Y."/>
            <person name="Deshpande S."/>
            <person name="Douglass A.P."/>
            <person name="Hanson S.J."/>
            <person name="Klenk H.-P."/>
            <person name="LaButti K.M."/>
            <person name="Lapidus A."/>
            <person name="Lindquist E.A."/>
            <person name="Lipzen A.M."/>
            <person name="Meier-Kolthoff J.P."/>
            <person name="Ohm R.A."/>
            <person name="Otillar R.P."/>
            <person name="Pangilinan J.L."/>
            <person name="Peng Y."/>
            <person name="Rokas A."/>
            <person name="Rosa C.A."/>
            <person name="Scheuner C."/>
            <person name="Sibirny A.A."/>
            <person name="Slot J.C."/>
            <person name="Stielow J.B."/>
            <person name="Sun H."/>
            <person name="Kurtzman C.P."/>
            <person name="Blackwell M."/>
            <person name="Grigoriev I.V."/>
            <person name="Jeffries T.W."/>
        </authorList>
    </citation>
    <scope>NUCLEOTIDE SEQUENCE [LARGE SCALE GENOMIC DNA]</scope>
    <source>
        <strain evidence="3 4">DSM 6958</strain>
    </source>
</reference>
<feature type="transmembrane region" description="Helical" evidence="2">
    <location>
        <begin position="173"/>
        <end position="195"/>
    </location>
</feature>
<feature type="region of interest" description="Disordered" evidence="1">
    <location>
        <begin position="387"/>
        <end position="452"/>
    </location>
</feature>
<evidence type="ECO:0000256" key="2">
    <source>
        <dbReference type="SAM" id="Phobius"/>
    </source>
</evidence>
<feature type="region of interest" description="Disordered" evidence="1">
    <location>
        <begin position="263"/>
        <end position="287"/>
    </location>
</feature>
<keyword evidence="2" id="KW-0812">Transmembrane</keyword>
<feature type="compositionally biased region" description="Polar residues" evidence="1">
    <location>
        <begin position="412"/>
        <end position="430"/>
    </location>
</feature>
<sequence>MALNSPQVLDQPPPKSAIISVLVLLTSLSFVGIILRVVVTGLEFFQKLTLNFFFGSLTTDPINTVNSPLMTSALDVLVSMATDLSLSPVQISYYRDALNQYDANLYNPQTVATISSCLERLGMAHQRPSDASHQIEFQFKLFQDILTQCLPSPSLSQPAIKLAKPEQKETQKLLIIFVLGGLVARYGLVIWSIIWSKVLTGRISHWRSELWIRVLKGYENFYEMAQIAACDIPRDLIYKSRTYAQEYILALWRARNQVDQESPIIVEPKSRTPSRGRSRNSSKEKVQSYPQLYRYRAATTLTCPTSSNPYRNSRYNIARMDMTKNSLQSFTSSYGRNLPMVFNNNNDSNEKASNNVLVNPPKKLIVQLGERQFDLNTHEGKEKWNQLAKNTKMETSTKEPKTENRVLPKKVYSSSLPLQPKTQSTNNGSNIIIEHAPSPPVSSLGDENNQTPKLFKPKIRNFFEDAQVLDMEKVEPILTKTKSSSAISSPTTPTKKPADERWWKADRGVMASTAGAYNPFMPYRKEAAPLRTSTPLKPELRGPLQPQSSSTSQALSPEPVCVSAPPNKAYRRIFIPGRGWRSAKSLAEEKGSNKPVNRV</sequence>
<feature type="compositionally biased region" description="Polar residues" evidence="1">
    <location>
        <begin position="545"/>
        <end position="555"/>
    </location>
</feature>
<feature type="transmembrane region" description="Helical" evidence="2">
    <location>
        <begin position="17"/>
        <end position="39"/>
    </location>
</feature>
<evidence type="ECO:0000313" key="4">
    <source>
        <dbReference type="Proteomes" id="UP000095009"/>
    </source>
</evidence>
<name>A0A1E3PN89_9ASCO</name>
<organism evidence="3 4">
    <name type="scientific">Nadsonia fulvescens var. elongata DSM 6958</name>
    <dbReference type="NCBI Taxonomy" id="857566"/>
    <lineage>
        <taxon>Eukaryota</taxon>
        <taxon>Fungi</taxon>
        <taxon>Dikarya</taxon>
        <taxon>Ascomycota</taxon>
        <taxon>Saccharomycotina</taxon>
        <taxon>Dipodascomycetes</taxon>
        <taxon>Dipodascales</taxon>
        <taxon>Dipodascales incertae sedis</taxon>
        <taxon>Nadsonia</taxon>
    </lineage>
</organism>
<accession>A0A1E3PN89</accession>
<keyword evidence="4" id="KW-1185">Reference proteome</keyword>
<evidence type="ECO:0000256" key="1">
    <source>
        <dbReference type="SAM" id="MobiDB-lite"/>
    </source>
</evidence>